<proteinExistence type="predicted"/>
<dbReference type="AlphaFoldDB" id="A0A0K1PUE9"/>
<name>A0A0K1PUE9_9BACT</name>
<dbReference type="Proteomes" id="UP000064967">
    <property type="component" value="Chromosome"/>
</dbReference>
<protein>
    <submittedName>
        <fullName evidence="1">Uncharacterized protein</fullName>
    </submittedName>
</protein>
<sequence length="82" mass="8283">MRAVNSGATAYFLQIHDKATAPTAGGVPIWEVRLPANGDGAEDFGLAGLYFANGLGLAISTTAGTLTFAAATDAVAYVTYAS</sequence>
<dbReference type="EMBL" id="CP012333">
    <property type="protein sequence ID" value="AKU96996.1"/>
    <property type="molecule type" value="Genomic_DNA"/>
</dbReference>
<keyword evidence="2" id="KW-1185">Reference proteome</keyword>
<gene>
    <name evidence="1" type="ORF">AKJ09_03660</name>
</gene>
<dbReference type="STRING" id="1391654.AKJ09_03660"/>
<organism evidence="1 2">
    <name type="scientific">Labilithrix luteola</name>
    <dbReference type="NCBI Taxonomy" id="1391654"/>
    <lineage>
        <taxon>Bacteria</taxon>
        <taxon>Pseudomonadati</taxon>
        <taxon>Myxococcota</taxon>
        <taxon>Polyangia</taxon>
        <taxon>Polyangiales</taxon>
        <taxon>Labilitrichaceae</taxon>
        <taxon>Labilithrix</taxon>
    </lineage>
</organism>
<reference evidence="1 2" key="1">
    <citation type="submission" date="2015-08" db="EMBL/GenBank/DDBJ databases">
        <authorList>
            <person name="Babu N.S."/>
            <person name="Beckwith C.J."/>
            <person name="Beseler K.G."/>
            <person name="Brison A."/>
            <person name="Carone J.V."/>
            <person name="Caskin T.P."/>
            <person name="Diamond M."/>
            <person name="Durham M.E."/>
            <person name="Foxe J.M."/>
            <person name="Go M."/>
            <person name="Henderson B.A."/>
            <person name="Jones I.B."/>
            <person name="McGettigan J.A."/>
            <person name="Micheletti S.J."/>
            <person name="Nasrallah M.E."/>
            <person name="Ortiz D."/>
            <person name="Piller C.R."/>
            <person name="Privatt S.R."/>
            <person name="Schneider S.L."/>
            <person name="Sharp S."/>
            <person name="Smith T.C."/>
            <person name="Stanton J.D."/>
            <person name="Ullery H.E."/>
            <person name="Wilson R.J."/>
            <person name="Serrano M.G."/>
            <person name="Buck G."/>
            <person name="Lee V."/>
            <person name="Wang Y."/>
            <person name="Carvalho R."/>
            <person name="Voegtly L."/>
            <person name="Shi R."/>
            <person name="Duckworth R."/>
            <person name="Johnson A."/>
            <person name="Loviza R."/>
            <person name="Walstead R."/>
            <person name="Shah Z."/>
            <person name="Kiflezghi M."/>
            <person name="Wade K."/>
            <person name="Ball S.L."/>
            <person name="Bradley K.W."/>
            <person name="Asai D.J."/>
            <person name="Bowman C.A."/>
            <person name="Russell D.A."/>
            <person name="Pope W.H."/>
            <person name="Jacobs-Sera D."/>
            <person name="Hendrix R.W."/>
            <person name="Hatfull G.F."/>
        </authorList>
    </citation>
    <scope>NUCLEOTIDE SEQUENCE [LARGE SCALE GENOMIC DNA]</scope>
    <source>
        <strain evidence="1 2">DSM 27648</strain>
    </source>
</reference>
<evidence type="ECO:0000313" key="2">
    <source>
        <dbReference type="Proteomes" id="UP000064967"/>
    </source>
</evidence>
<dbReference type="KEGG" id="llu:AKJ09_03660"/>
<accession>A0A0K1PUE9</accession>
<evidence type="ECO:0000313" key="1">
    <source>
        <dbReference type="EMBL" id="AKU96996.1"/>
    </source>
</evidence>